<dbReference type="PROSITE" id="PS50178">
    <property type="entry name" value="ZF_FYVE"/>
    <property type="match status" value="1"/>
</dbReference>
<keyword evidence="1" id="KW-0479">Metal-binding</keyword>
<keyword evidence="8" id="KW-1185">Reference proteome</keyword>
<evidence type="ECO:0000256" key="5">
    <source>
        <dbReference type="SAM" id="Coils"/>
    </source>
</evidence>
<dbReference type="InterPro" id="IPR003914">
    <property type="entry name" value="Rabaptin"/>
</dbReference>
<dbReference type="Gene3D" id="1.20.5.730">
    <property type="entry name" value="Single helix bin"/>
    <property type="match status" value="1"/>
</dbReference>
<dbReference type="Proteomes" id="UP001608902">
    <property type="component" value="Unassembled WGS sequence"/>
</dbReference>
<comment type="caution">
    <text evidence="7">The sequence shown here is derived from an EMBL/GenBank/DDBJ whole genome shotgun (WGS) entry which is preliminary data.</text>
</comment>
<name>A0ABD6F2W5_9BILA</name>
<dbReference type="InterPro" id="IPR015390">
    <property type="entry name" value="Rabaptin_Rab5-bd_dom"/>
</dbReference>
<evidence type="ECO:0000256" key="3">
    <source>
        <dbReference type="ARBA" id="ARBA00022833"/>
    </source>
</evidence>
<dbReference type="Gene3D" id="3.30.40.10">
    <property type="entry name" value="Zinc/RING finger domain, C3HC4 (zinc finger)"/>
    <property type="match status" value="1"/>
</dbReference>
<dbReference type="InterPro" id="IPR011011">
    <property type="entry name" value="Znf_FYVE_PHD"/>
</dbReference>
<dbReference type="SMART" id="SM00064">
    <property type="entry name" value="FYVE"/>
    <property type="match status" value="1"/>
</dbReference>
<sequence length="276" mass="31831">MTENVCFNLSNTIQKLLGTQRKCAAELREQVIDLPEHVDQLQVLCLSLQEELIETRSAREHMEECLNDEIALLRTEQEEGKQEKLRQQRMFAERLNGISEQLAVARSQVSSFHDESQRRDGVDKKLAESTEKIEDLEKQVSIMKKEKAELEMTADLYRQRCAALQQELDTSEAVQKDFVKLSQNLQIELEKIRQSEQEARWQFEEDVNSCNQCKNPFNKNKSKIHCMHCGKIFCSQCLQLTVPSGPHGRLAKVCEVCHTLLSRDAPPFFSKCSEKS</sequence>
<protein>
    <recommendedName>
        <fullName evidence="6">FYVE-type domain-containing protein</fullName>
    </recommendedName>
</protein>
<evidence type="ECO:0000313" key="8">
    <source>
        <dbReference type="Proteomes" id="UP001608902"/>
    </source>
</evidence>
<feature type="coiled-coil region" evidence="5">
    <location>
        <begin position="119"/>
        <end position="198"/>
    </location>
</feature>
<reference evidence="7 8" key="1">
    <citation type="submission" date="2024-08" db="EMBL/GenBank/DDBJ databases">
        <title>Gnathostoma spinigerum genome.</title>
        <authorList>
            <person name="Gonzalez-Bertolin B."/>
            <person name="Monzon S."/>
            <person name="Zaballos A."/>
            <person name="Jimenez P."/>
            <person name="Dekumyoy P."/>
            <person name="Varona S."/>
            <person name="Cuesta I."/>
            <person name="Sumanam S."/>
            <person name="Adisakwattana P."/>
            <person name="Gasser R.B."/>
            <person name="Hernandez-Gonzalez A."/>
            <person name="Young N.D."/>
            <person name="Perteguer M.J."/>
        </authorList>
    </citation>
    <scope>NUCLEOTIDE SEQUENCE [LARGE SCALE GENOMIC DNA]</scope>
    <source>
        <strain evidence="7">AL3</strain>
        <tissue evidence="7">Liver</tissue>
    </source>
</reference>
<dbReference type="AlphaFoldDB" id="A0ABD6F2W5"/>
<feature type="domain" description="FYVE-type" evidence="6">
    <location>
        <begin position="204"/>
        <end position="262"/>
    </location>
</feature>
<dbReference type="GO" id="GO:0008270">
    <property type="term" value="F:zinc ion binding"/>
    <property type="evidence" value="ECO:0007669"/>
    <property type="project" value="UniProtKB-KW"/>
</dbReference>
<dbReference type="PANTHER" id="PTHR31179:SF7">
    <property type="entry name" value="FYVE-TYPE DOMAIN-CONTAINING PROTEIN"/>
    <property type="match status" value="1"/>
</dbReference>
<keyword evidence="5" id="KW-0175">Coiled coil</keyword>
<gene>
    <name evidence="7" type="ORF">AB6A40_010521</name>
</gene>
<keyword evidence="3" id="KW-0862">Zinc</keyword>
<evidence type="ECO:0000313" key="7">
    <source>
        <dbReference type="EMBL" id="MFH4983812.1"/>
    </source>
</evidence>
<evidence type="ECO:0000256" key="2">
    <source>
        <dbReference type="ARBA" id="ARBA00022771"/>
    </source>
</evidence>
<dbReference type="InterPro" id="IPR000306">
    <property type="entry name" value="Znf_FYVE"/>
</dbReference>
<dbReference type="Pfam" id="PF09311">
    <property type="entry name" value="Rab5-bind"/>
    <property type="match status" value="1"/>
</dbReference>
<accession>A0ABD6F2W5</accession>
<evidence type="ECO:0000259" key="6">
    <source>
        <dbReference type="PROSITE" id="PS50178"/>
    </source>
</evidence>
<dbReference type="PANTHER" id="PTHR31179">
    <property type="entry name" value="RAB GTPASE-BINDING EFFECTOR PROTEIN"/>
    <property type="match status" value="1"/>
</dbReference>
<dbReference type="InterPro" id="IPR017455">
    <property type="entry name" value="Znf_FYVE-rel"/>
</dbReference>
<dbReference type="CDD" id="cd15739">
    <property type="entry name" value="FYVE_RABE_unchar"/>
    <property type="match status" value="1"/>
</dbReference>
<keyword evidence="2 4" id="KW-0863">Zinc-finger</keyword>
<organism evidence="7 8">
    <name type="scientific">Gnathostoma spinigerum</name>
    <dbReference type="NCBI Taxonomy" id="75299"/>
    <lineage>
        <taxon>Eukaryota</taxon>
        <taxon>Metazoa</taxon>
        <taxon>Ecdysozoa</taxon>
        <taxon>Nematoda</taxon>
        <taxon>Chromadorea</taxon>
        <taxon>Rhabditida</taxon>
        <taxon>Spirurina</taxon>
        <taxon>Gnathostomatomorpha</taxon>
        <taxon>Gnathostomatoidea</taxon>
        <taxon>Gnathostomatidae</taxon>
        <taxon>Gnathostoma</taxon>
    </lineage>
</organism>
<dbReference type="SUPFAM" id="SSF57903">
    <property type="entry name" value="FYVE/PHD zinc finger"/>
    <property type="match status" value="1"/>
</dbReference>
<evidence type="ECO:0000256" key="4">
    <source>
        <dbReference type="PROSITE-ProRule" id="PRU00091"/>
    </source>
</evidence>
<dbReference type="Pfam" id="PF01363">
    <property type="entry name" value="FYVE"/>
    <property type="match status" value="1"/>
</dbReference>
<dbReference type="EMBL" id="JBGFUD010013897">
    <property type="protein sequence ID" value="MFH4983812.1"/>
    <property type="molecule type" value="Genomic_DNA"/>
</dbReference>
<dbReference type="FunFam" id="1.20.5.730:FF:000005">
    <property type="entry name" value="RABaptiN (Rab effector)"/>
    <property type="match status" value="1"/>
</dbReference>
<dbReference type="InterPro" id="IPR013083">
    <property type="entry name" value="Znf_RING/FYVE/PHD"/>
</dbReference>
<proteinExistence type="predicted"/>
<evidence type="ECO:0000256" key="1">
    <source>
        <dbReference type="ARBA" id="ARBA00022723"/>
    </source>
</evidence>